<feature type="transmembrane region" description="Helical" evidence="1">
    <location>
        <begin position="389"/>
        <end position="410"/>
    </location>
</feature>
<reference evidence="3 4" key="1">
    <citation type="submission" date="2016-06" db="EMBL/GenBank/DDBJ databases">
        <title>Discovery of anaerobic lithoheterotrophic haloarchaeon capable of sulfur respiration by hydrogen and formate.</title>
        <authorList>
            <person name="Sorokin D.Y."/>
            <person name="Kublanov I.V."/>
            <person name="Roman P."/>
            <person name="Sinninghe Damste J.S."/>
            <person name="Golyshin P.N."/>
            <person name="Rojo D."/>
            <person name="Ciordia S."/>
            <person name="Mena Md.C."/>
            <person name="Ferrer M."/>
            <person name="Smedile F."/>
            <person name="Messina E."/>
            <person name="La Cono V."/>
            <person name="Yakimov M.M."/>
        </authorList>
    </citation>
    <scope>NUCLEOTIDE SEQUENCE [LARGE SCALE GENOMIC DNA]</scope>
    <source>
        <strain evidence="3 4">HTSR1</strain>
    </source>
</reference>
<feature type="transmembrane region" description="Helical" evidence="1">
    <location>
        <begin position="167"/>
        <end position="187"/>
    </location>
</feature>
<feature type="transmembrane region" description="Helical" evidence="1">
    <location>
        <begin position="360"/>
        <end position="383"/>
    </location>
</feature>
<dbReference type="Pfam" id="PF07690">
    <property type="entry name" value="MFS_1"/>
    <property type="match status" value="1"/>
</dbReference>
<feature type="transmembrane region" description="Helical" evidence="1">
    <location>
        <begin position="98"/>
        <end position="123"/>
    </location>
</feature>
<dbReference type="GO" id="GO:0022857">
    <property type="term" value="F:transmembrane transporter activity"/>
    <property type="evidence" value="ECO:0007669"/>
    <property type="project" value="InterPro"/>
</dbReference>
<proteinExistence type="predicted"/>
<gene>
    <name evidence="3" type="ORF">HTSR_1713</name>
</gene>
<feature type="transmembrane region" description="Helical" evidence="1">
    <location>
        <begin position="299"/>
        <end position="316"/>
    </location>
</feature>
<feature type="transmembrane region" description="Helical" evidence="1">
    <location>
        <begin position="7"/>
        <end position="25"/>
    </location>
</feature>
<keyword evidence="1" id="KW-0812">Transmembrane</keyword>
<dbReference type="Gene3D" id="1.20.1250.20">
    <property type="entry name" value="MFS general substrate transporter like domains"/>
    <property type="match status" value="1"/>
</dbReference>
<dbReference type="InterPro" id="IPR020846">
    <property type="entry name" value="MFS_dom"/>
</dbReference>
<feature type="transmembrane region" description="Helical" evidence="1">
    <location>
        <begin position="263"/>
        <end position="287"/>
    </location>
</feature>
<dbReference type="KEGG" id="halh:HTSR_1713"/>
<sequence length="418" mass="44371">MYPGSALIIGLIAFQYTWTIFFPYVQNQFALESTAAIALGSSLAGLGAMVVFPPIIGTILDRTNSAVIPSLVAAVLIAFGGISFSLMTTAESWAMGKWYWYAASFLLGGGATALATGLLPPLVSQWFSDDEQGSAQGLMMGARYLALAAASPIIGGLLSLLGFSFGFAMVVTLFGVAITIVLGTVVWRFPTADEQRELFDQESETDTESSGEAMTFAAAFKDARFWILLVAMTGAAFSYMGFMQNFSLILVEGLVENAGYSEAFVTGTVVPTFLSVNYLFMGAGAIFWGRVMDYLGGPFRALILIYGIPATLYALFFLSYTMLIPVLVIGALIFFGLGGEPPVHYAAVPNFFGRENVGKILTYMNAVSVGSGVFLGPIVFAYINDLTGVYLASFAVAIAIRFISAGAAAVGTRYSTAS</sequence>
<dbReference type="PANTHER" id="PTHR11360:SF284">
    <property type="entry name" value="EG:103B4.3 PROTEIN-RELATED"/>
    <property type="match status" value="1"/>
</dbReference>
<feature type="transmembrane region" description="Helical" evidence="1">
    <location>
        <begin position="225"/>
        <end position="243"/>
    </location>
</feature>
<accession>A0A1D8S699</accession>
<evidence type="ECO:0000256" key="1">
    <source>
        <dbReference type="SAM" id="Phobius"/>
    </source>
</evidence>
<feature type="transmembrane region" description="Helical" evidence="1">
    <location>
        <begin position="37"/>
        <end position="60"/>
    </location>
</feature>
<dbReference type="Proteomes" id="UP000185608">
    <property type="component" value="Chromosome"/>
</dbReference>
<protein>
    <submittedName>
        <fullName evidence="3">Oxalate/formate antiporter family transporter</fullName>
    </submittedName>
</protein>
<dbReference type="PROSITE" id="PS50850">
    <property type="entry name" value="MFS"/>
    <property type="match status" value="1"/>
</dbReference>
<dbReference type="InterPro" id="IPR011701">
    <property type="entry name" value="MFS"/>
</dbReference>
<feature type="transmembrane region" description="Helical" evidence="1">
    <location>
        <begin position="144"/>
        <end position="161"/>
    </location>
</feature>
<feature type="transmembrane region" description="Helical" evidence="1">
    <location>
        <begin position="67"/>
        <end position="86"/>
    </location>
</feature>
<name>A0A1D8S699_9EURY</name>
<dbReference type="SUPFAM" id="SSF103473">
    <property type="entry name" value="MFS general substrate transporter"/>
    <property type="match status" value="1"/>
</dbReference>
<dbReference type="EMBL" id="CP016070">
    <property type="protein sequence ID" value="AOW80883.1"/>
    <property type="molecule type" value="Genomic_DNA"/>
</dbReference>
<dbReference type="STRING" id="1873524.HSR6_1784"/>
<dbReference type="InterPro" id="IPR036259">
    <property type="entry name" value="MFS_trans_sf"/>
</dbReference>
<dbReference type="InterPro" id="IPR050327">
    <property type="entry name" value="Proton-linked_MCT"/>
</dbReference>
<feature type="domain" description="Major facilitator superfamily (MFS) profile" evidence="2">
    <location>
        <begin position="1"/>
        <end position="418"/>
    </location>
</feature>
<dbReference type="AlphaFoldDB" id="A0A1D8S699"/>
<evidence type="ECO:0000313" key="3">
    <source>
        <dbReference type="EMBL" id="AOW80883.1"/>
    </source>
</evidence>
<evidence type="ECO:0000259" key="2">
    <source>
        <dbReference type="PROSITE" id="PS50850"/>
    </source>
</evidence>
<dbReference type="PANTHER" id="PTHR11360">
    <property type="entry name" value="MONOCARBOXYLATE TRANSPORTER"/>
    <property type="match status" value="1"/>
</dbReference>
<keyword evidence="1" id="KW-0472">Membrane</keyword>
<keyword evidence="1" id="KW-1133">Transmembrane helix</keyword>
<organism evidence="3 4">
    <name type="scientific">Halodesulfurarchaeum formicicum</name>
    <dbReference type="NCBI Taxonomy" id="1873524"/>
    <lineage>
        <taxon>Archaea</taxon>
        <taxon>Methanobacteriati</taxon>
        <taxon>Methanobacteriota</taxon>
        <taxon>Stenosarchaea group</taxon>
        <taxon>Halobacteria</taxon>
        <taxon>Halobacteriales</taxon>
        <taxon>Halobacteriaceae</taxon>
        <taxon>Halodesulfurarchaeum</taxon>
    </lineage>
</organism>
<evidence type="ECO:0000313" key="4">
    <source>
        <dbReference type="Proteomes" id="UP000185608"/>
    </source>
</evidence>